<dbReference type="Proteomes" id="UP001370758">
    <property type="component" value="Unassembled WGS sequence"/>
</dbReference>
<keyword evidence="2" id="KW-1185">Reference proteome</keyword>
<sequence>MDVPPDLLGAGGTSPLSPARVRMKYTIDNVKAKIQEEEQTHCISMVNPTFHTAATHIMGREGIGNRDGNAVSCGSDLERFSLTEDTIPTDMELDITPLRSGSPSGQVPSPLEKRTIFSLPALPEKVATDQHCYSFPSYLKAFISNFLTLNPNCGTDEFDWTLRGWCVFNAQATTTDNQSSLHANISKFFDTIHNLTTPPTSSSAQGNSRVPYKSCSQRLIWNTVCTIISRKSVDNTCKLFP</sequence>
<proteinExistence type="predicted"/>
<name>A0AAV9W3M0_9PEZI</name>
<reference evidence="1 2" key="1">
    <citation type="submission" date="2023-08" db="EMBL/GenBank/DDBJ databases">
        <authorList>
            <person name="Palmer J.M."/>
        </authorList>
    </citation>
    <scope>NUCLEOTIDE SEQUENCE [LARGE SCALE GENOMIC DNA]</scope>
    <source>
        <strain evidence="1 2">TWF481</strain>
    </source>
</reference>
<evidence type="ECO:0000313" key="1">
    <source>
        <dbReference type="EMBL" id="KAK6500431.1"/>
    </source>
</evidence>
<comment type="caution">
    <text evidence="1">The sequence shown here is derived from an EMBL/GenBank/DDBJ whole genome shotgun (WGS) entry which is preliminary data.</text>
</comment>
<gene>
    <name evidence="1" type="ORF">TWF481_010775</name>
</gene>
<dbReference type="EMBL" id="JAVHJL010000007">
    <property type="protein sequence ID" value="KAK6500431.1"/>
    <property type="molecule type" value="Genomic_DNA"/>
</dbReference>
<dbReference type="AlphaFoldDB" id="A0AAV9W3M0"/>
<evidence type="ECO:0000313" key="2">
    <source>
        <dbReference type="Proteomes" id="UP001370758"/>
    </source>
</evidence>
<organism evidence="1 2">
    <name type="scientific">Arthrobotrys musiformis</name>
    <dbReference type="NCBI Taxonomy" id="47236"/>
    <lineage>
        <taxon>Eukaryota</taxon>
        <taxon>Fungi</taxon>
        <taxon>Dikarya</taxon>
        <taxon>Ascomycota</taxon>
        <taxon>Pezizomycotina</taxon>
        <taxon>Orbiliomycetes</taxon>
        <taxon>Orbiliales</taxon>
        <taxon>Orbiliaceae</taxon>
        <taxon>Arthrobotrys</taxon>
    </lineage>
</organism>
<accession>A0AAV9W3M0</accession>
<protein>
    <submittedName>
        <fullName evidence="1">Uncharacterized protein</fullName>
    </submittedName>
</protein>